<dbReference type="SUPFAM" id="SSF53335">
    <property type="entry name" value="S-adenosyl-L-methionine-dependent methyltransferases"/>
    <property type="match status" value="1"/>
</dbReference>
<dbReference type="PANTHER" id="PTHR43464">
    <property type="entry name" value="METHYLTRANSFERASE"/>
    <property type="match status" value="1"/>
</dbReference>
<evidence type="ECO:0000256" key="2">
    <source>
        <dbReference type="ARBA" id="ARBA00022679"/>
    </source>
</evidence>
<sequence>MGPWYKLYYRVGFTPWERAGARFVAVLDVFLAREGLTPGRALDVGCGTGRHAIELASRGWQVTGLDRVPLALERARRRAAAAQVDVTFVEADVTNLPAGVGDGFDLVIDLGCFHGLGVAERDAYGRGLDLAASPGANLLMFAFAPQRLPRLLPRGVSRADLERALSNWMVAGESAADVTSLPAMLGRADPHWFHLVHR</sequence>
<dbReference type="InterPro" id="IPR041698">
    <property type="entry name" value="Methyltransf_25"/>
</dbReference>
<accession>A0A9X4M325</accession>
<dbReference type="PANTHER" id="PTHR43464:SF19">
    <property type="entry name" value="UBIQUINONE BIOSYNTHESIS O-METHYLTRANSFERASE, MITOCHONDRIAL"/>
    <property type="match status" value="1"/>
</dbReference>
<dbReference type="AlphaFoldDB" id="A0A9X4M325"/>
<feature type="domain" description="Methyltransferase" evidence="4">
    <location>
        <begin position="42"/>
        <end position="123"/>
    </location>
</feature>
<protein>
    <submittedName>
        <fullName evidence="5">Class I SAM-dependent methyltransferase</fullName>
    </submittedName>
</protein>
<keyword evidence="6" id="KW-1185">Reference proteome</keyword>
<evidence type="ECO:0000256" key="1">
    <source>
        <dbReference type="ARBA" id="ARBA00022603"/>
    </source>
</evidence>
<keyword evidence="2" id="KW-0808">Transferase</keyword>
<dbReference type="Pfam" id="PF13649">
    <property type="entry name" value="Methyltransf_25"/>
    <property type="match status" value="1"/>
</dbReference>
<dbReference type="EMBL" id="JANRHA010000003">
    <property type="protein sequence ID" value="MDG3014313.1"/>
    <property type="molecule type" value="Genomic_DNA"/>
</dbReference>
<name>A0A9X4M325_9ACTN</name>
<dbReference type="Proteomes" id="UP001152755">
    <property type="component" value="Unassembled WGS sequence"/>
</dbReference>
<proteinExistence type="predicted"/>
<dbReference type="RefSeq" id="WP_332519516.1">
    <property type="nucleotide sequence ID" value="NZ_JANRHA010000003.1"/>
</dbReference>
<dbReference type="Gene3D" id="3.40.50.150">
    <property type="entry name" value="Vaccinia Virus protein VP39"/>
    <property type="match status" value="1"/>
</dbReference>
<dbReference type="CDD" id="cd02440">
    <property type="entry name" value="AdoMet_MTases"/>
    <property type="match status" value="1"/>
</dbReference>
<gene>
    <name evidence="5" type="ORF">NVS88_07055</name>
</gene>
<dbReference type="GO" id="GO:0032259">
    <property type="term" value="P:methylation"/>
    <property type="evidence" value="ECO:0007669"/>
    <property type="project" value="UniProtKB-KW"/>
</dbReference>
<evidence type="ECO:0000313" key="5">
    <source>
        <dbReference type="EMBL" id="MDG3014313.1"/>
    </source>
</evidence>
<comment type="caution">
    <text evidence="5">The sequence shown here is derived from an EMBL/GenBank/DDBJ whole genome shotgun (WGS) entry which is preliminary data.</text>
</comment>
<reference evidence="5" key="1">
    <citation type="submission" date="2022-08" db="EMBL/GenBank/DDBJ databases">
        <title>Genome analysis of Corynebacteriales strain.</title>
        <authorList>
            <person name="Lee S.D."/>
        </authorList>
    </citation>
    <scope>NUCLEOTIDE SEQUENCE</scope>
    <source>
        <strain evidence="5">D3-21</strain>
    </source>
</reference>
<dbReference type="InterPro" id="IPR029063">
    <property type="entry name" value="SAM-dependent_MTases_sf"/>
</dbReference>
<evidence type="ECO:0000259" key="4">
    <source>
        <dbReference type="Pfam" id="PF13649"/>
    </source>
</evidence>
<evidence type="ECO:0000256" key="3">
    <source>
        <dbReference type="ARBA" id="ARBA00022691"/>
    </source>
</evidence>
<keyword evidence="1 5" id="KW-0489">Methyltransferase</keyword>
<keyword evidence="3" id="KW-0949">S-adenosyl-L-methionine</keyword>
<evidence type="ECO:0000313" key="6">
    <source>
        <dbReference type="Proteomes" id="UP001152755"/>
    </source>
</evidence>
<organism evidence="5 6">
    <name type="scientific">Speluncibacter jeojiensis</name>
    <dbReference type="NCBI Taxonomy" id="2710754"/>
    <lineage>
        <taxon>Bacteria</taxon>
        <taxon>Bacillati</taxon>
        <taxon>Actinomycetota</taxon>
        <taxon>Actinomycetes</taxon>
        <taxon>Mycobacteriales</taxon>
        <taxon>Speluncibacteraceae</taxon>
        <taxon>Speluncibacter</taxon>
    </lineage>
</organism>
<dbReference type="GO" id="GO:0008168">
    <property type="term" value="F:methyltransferase activity"/>
    <property type="evidence" value="ECO:0007669"/>
    <property type="project" value="UniProtKB-KW"/>
</dbReference>